<evidence type="ECO:0000313" key="2">
    <source>
        <dbReference type="EMBL" id="AHH21155.1"/>
    </source>
</evidence>
<proteinExistence type="predicted"/>
<dbReference type="HOGENOM" id="CLU_051674_3_1_11"/>
<dbReference type="KEGG" id="nno:NONO_c63850"/>
<accession>W5TP52</accession>
<feature type="transmembrane region" description="Helical" evidence="1">
    <location>
        <begin position="32"/>
        <end position="50"/>
    </location>
</feature>
<dbReference type="EMBL" id="CP006850">
    <property type="protein sequence ID" value="AHH21155.1"/>
    <property type="molecule type" value="Genomic_DNA"/>
</dbReference>
<keyword evidence="1" id="KW-0812">Transmembrane</keyword>
<dbReference type="Proteomes" id="UP000019150">
    <property type="component" value="Chromosome"/>
</dbReference>
<dbReference type="RefSeq" id="WP_038551038.1">
    <property type="nucleotide sequence ID" value="NZ_CP006850.1"/>
</dbReference>
<dbReference type="AlphaFoldDB" id="W5TP52"/>
<feature type="transmembrane region" description="Helical" evidence="1">
    <location>
        <begin position="238"/>
        <end position="259"/>
    </location>
</feature>
<feature type="transmembrane region" description="Helical" evidence="1">
    <location>
        <begin position="153"/>
        <end position="175"/>
    </location>
</feature>
<name>W5TP52_9NOCA</name>
<dbReference type="eggNOG" id="ENOG5032XHD">
    <property type="taxonomic scope" value="Bacteria"/>
</dbReference>
<evidence type="ECO:0000313" key="3">
    <source>
        <dbReference type="Proteomes" id="UP000019150"/>
    </source>
</evidence>
<dbReference type="STRING" id="1415166.NONO_c63850"/>
<keyword evidence="1" id="KW-0472">Membrane</keyword>
<keyword evidence="3" id="KW-1185">Reference proteome</keyword>
<sequence>MILPTLPTVPVEVTRAATAELRKITAVRSGRLLPPILAVVGFFLAAAFAVGGSGPQQDEALATGTVTIGLYLAIAVAVGAAAICGAVGAGDEYRYRSIGITALFTPDRDLLFGAKVGVAAAYSLVVAACAEVGALIGLLAFGRGSVEFGWRLTGVFGGGLLAAVCWGVIGAGLGLLLRSPNLAVVAMAGWLFILEPLVWLITKGAGIAGVAVLLPGSATIGTVAVGSFSDSPWLPPNAASAVVLVIWAVLAGAGGWWYLRSHDI</sequence>
<reference evidence="2 3" key="1">
    <citation type="journal article" date="2014" name="Appl. Environ. Microbiol.">
        <title>Insights into the Microbial Degradation of Rubber and Gutta-Percha by Analysis of the Complete Genome of Nocardia nova SH22a.</title>
        <authorList>
            <person name="Luo Q."/>
            <person name="Hiessl S."/>
            <person name="Poehlein A."/>
            <person name="Daniel R."/>
            <person name="Steinbuchel A."/>
        </authorList>
    </citation>
    <scope>NUCLEOTIDE SEQUENCE [LARGE SCALE GENOMIC DNA]</scope>
    <source>
        <strain evidence="2">SH22a</strain>
    </source>
</reference>
<organism evidence="2 3">
    <name type="scientific">Nocardia nova SH22a</name>
    <dbReference type="NCBI Taxonomy" id="1415166"/>
    <lineage>
        <taxon>Bacteria</taxon>
        <taxon>Bacillati</taxon>
        <taxon>Actinomycetota</taxon>
        <taxon>Actinomycetes</taxon>
        <taxon>Mycobacteriales</taxon>
        <taxon>Nocardiaceae</taxon>
        <taxon>Nocardia</taxon>
    </lineage>
</organism>
<feature type="transmembrane region" description="Helical" evidence="1">
    <location>
        <begin position="110"/>
        <end position="141"/>
    </location>
</feature>
<feature type="transmembrane region" description="Helical" evidence="1">
    <location>
        <begin position="207"/>
        <end position="226"/>
    </location>
</feature>
<dbReference type="PATRIC" id="fig|1415166.3.peg.6562"/>
<evidence type="ECO:0000256" key="1">
    <source>
        <dbReference type="SAM" id="Phobius"/>
    </source>
</evidence>
<feature type="transmembrane region" description="Helical" evidence="1">
    <location>
        <begin position="182"/>
        <end position="201"/>
    </location>
</feature>
<dbReference type="OrthoDB" id="4551971at2"/>
<feature type="transmembrane region" description="Helical" evidence="1">
    <location>
        <begin position="70"/>
        <end position="89"/>
    </location>
</feature>
<keyword evidence="1" id="KW-1133">Transmembrane helix</keyword>
<gene>
    <name evidence="2" type="ORF">NONO_c63850</name>
</gene>
<protein>
    <submittedName>
        <fullName evidence="2">Putative ABC transporter, membrane protein</fullName>
    </submittedName>
</protein>